<dbReference type="SUPFAM" id="SSF52540">
    <property type="entry name" value="P-loop containing nucleoside triphosphate hydrolases"/>
    <property type="match status" value="1"/>
</dbReference>
<evidence type="ECO:0000259" key="3">
    <source>
        <dbReference type="Pfam" id="PF06414"/>
    </source>
</evidence>
<evidence type="ECO:0000313" key="6">
    <source>
        <dbReference type="Proteomes" id="UP000029714"/>
    </source>
</evidence>
<proteinExistence type="predicted"/>
<protein>
    <submittedName>
        <fullName evidence="4">AAA family ATPase</fullName>
    </submittedName>
</protein>
<reference evidence="5 6" key="1">
    <citation type="journal article" date="2014" name="Genome Announc.">
        <title>Draft genome sequences of eight enterohepatic helicobacter species isolated from both laboratory and wild rodents.</title>
        <authorList>
            <person name="Sheh A."/>
            <person name="Shen Z."/>
            <person name="Fox J.G."/>
        </authorList>
    </citation>
    <scope>NUCLEOTIDE SEQUENCE [LARGE SCALE GENOMIC DNA]</scope>
    <source>
        <strain evidence="5 6">MIT 97-6194</strain>
    </source>
</reference>
<reference evidence="4 7" key="4">
    <citation type="submission" date="2019-12" db="EMBL/GenBank/DDBJ databases">
        <title>Multi-Generational Helicobacter saguini Isolates.</title>
        <authorList>
            <person name="Mannion A."/>
            <person name="Shen Z."/>
            <person name="Fox J.G."/>
        </authorList>
    </citation>
    <scope>NUCLEOTIDE SEQUENCE [LARGE SCALE GENOMIC DNA]</scope>
    <source>
        <strain evidence="4">16-048</strain>
        <strain evidence="7">16-048 (F4)</strain>
    </source>
</reference>
<dbReference type="Pfam" id="PF06414">
    <property type="entry name" value="Zeta_toxin"/>
    <property type="match status" value="1"/>
</dbReference>
<evidence type="ECO:0000313" key="5">
    <source>
        <dbReference type="EMBL" id="TLD95802.1"/>
    </source>
</evidence>
<sequence length="231" mass="26501">MLNSEIIEKIWHDVYKNQTPQDNPQGFVLGGQPGAGKSSLIEKIKNQLQDNVIVINGDDYRRYHPQYAELQEKYGKDSVNKTADFAAKMTESILQKAINGRFNIVIEGTFRTSETPIKTLKLFKDNGYKTHILIQTCNKSISSTSCNERYEKMRNIMPNEARYTPKDKHDIVCENLAKNINEVYLSGFTDSLKIFIRNDIAGLKIEKFFDSTLDSNLDIEKLEKIINDKII</sequence>
<comment type="caution">
    <text evidence="5">The sequence shown here is derived from an EMBL/GenBank/DDBJ whole genome shotgun (WGS) entry which is preliminary data.</text>
</comment>
<name>A0A347VR77_9HELI</name>
<organism evidence="5 6">
    <name type="scientific">Helicobacter saguini</name>
    <dbReference type="NCBI Taxonomy" id="1548018"/>
    <lineage>
        <taxon>Bacteria</taxon>
        <taxon>Pseudomonadati</taxon>
        <taxon>Campylobacterota</taxon>
        <taxon>Epsilonproteobacteria</taxon>
        <taxon>Campylobacterales</taxon>
        <taxon>Helicobacteraceae</taxon>
        <taxon>Helicobacter</taxon>
    </lineage>
</organism>
<dbReference type="InterPro" id="IPR027417">
    <property type="entry name" value="P-loop_NTPase"/>
</dbReference>
<keyword evidence="1" id="KW-0547">Nucleotide-binding</keyword>
<feature type="domain" description="Zeta toxin" evidence="3">
    <location>
        <begin position="16"/>
        <end position="200"/>
    </location>
</feature>
<evidence type="ECO:0000313" key="7">
    <source>
        <dbReference type="Proteomes" id="UP000477070"/>
    </source>
</evidence>
<evidence type="ECO:0000256" key="2">
    <source>
        <dbReference type="ARBA" id="ARBA00022840"/>
    </source>
</evidence>
<dbReference type="OrthoDB" id="9781481at2"/>
<dbReference type="AlphaFoldDB" id="A0A347VR77"/>
<evidence type="ECO:0000313" key="4">
    <source>
        <dbReference type="EMBL" id="MWV68676.1"/>
    </source>
</evidence>
<reference evidence="5" key="3">
    <citation type="submission" date="2018-04" db="EMBL/GenBank/DDBJ databases">
        <authorList>
            <person name="Sheh A."/>
            <person name="Shen Z."/>
            <person name="Mannion A.J."/>
            <person name="Fox J.G."/>
        </authorList>
    </citation>
    <scope>NUCLEOTIDE SEQUENCE</scope>
    <source>
        <strain evidence="5">MIT 97-6194</strain>
    </source>
</reference>
<dbReference type="InterPro" id="IPR010488">
    <property type="entry name" value="Zeta_toxin_domain"/>
</dbReference>
<accession>A0A347VR77</accession>
<dbReference type="Proteomes" id="UP000029714">
    <property type="component" value="Unassembled WGS sequence"/>
</dbReference>
<dbReference type="RefSeq" id="WP_052062331.1">
    <property type="nucleotide sequence ID" value="NZ_JRMP02000001.1"/>
</dbReference>
<gene>
    <name evidence="4" type="ORF">DCO61_01160</name>
    <name evidence="5" type="ORF">LS64_000050</name>
</gene>
<dbReference type="GO" id="GO:0005524">
    <property type="term" value="F:ATP binding"/>
    <property type="evidence" value="ECO:0007669"/>
    <property type="project" value="UniProtKB-KW"/>
</dbReference>
<evidence type="ECO:0000256" key="1">
    <source>
        <dbReference type="ARBA" id="ARBA00022741"/>
    </source>
</evidence>
<dbReference type="EMBL" id="JRMP02000001">
    <property type="protein sequence ID" value="TLD95802.1"/>
    <property type="molecule type" value="Genomic_DNA"/>
</dbReference>
<dbReference type="EMBL" id="QBIU01000001">
    <property type="protein sequence ID" value="MWV68676.1"/>
    <property type="molecule type" value="Genomic_DNA"/>
</dbReference>
<dbReference type="GO" id="GO:0016301">
    <property type="term" value="F:kinase activity"/>
    <property type="evidence" value="ECO:0007669"/>
    <property type="project" value="InterPro"/>
</dbReference>
<dbReference type="Proteomes" id="UP000477070">
    <property type="component" value="Unassembled WGS sequence"/>
</dbReference>
<reference evidence="5 6" key="2">
    <citation type="journal article" date="2016" name="Infect. Immun.">
        <title>Helicobacter saguini, a Novel Helicobacter Isolated from Cotton-Top Tamarins with Ulcerative Colitis, Has Proinflammatory Properties and Induces Typhlocolitis and Dysplasia in Gnotobiotic IL-10-/- Mice.</title>
        <authorList>
            <person name="Shen Z."/>
            <person name="Mannion A."/>
            <person name="Whary M.T."/>
            <person name="Muthupalani S."/>
            <person name="Sheh A."/>
            <person name="Feng Y."/>
            <person name="Gong G."/>
            <person name="Vandamme P."/>
            <person name="Holcombe H.R."/>
            <person name="Paster B.J."/>
            <person name="Fox J.G."/>
        </authorList>
    </citation>
    <scope>NUCLEOTIDE SEQUENCE [LARGE SCALE GENOMIC DNA]</scope>
    <source>
        <strain evidence="5 6">MIT 97-6194</strain>
    </source>
</reference>
<dbReference type="Gene3D" id="3.40.50.300">
    <property type="entry name" value="P-loop containing nucleotide triphosphate hydrolases"/>
    <property type="match status" value="1"/>
</dbReference>
<keyword evidence="6" id="KW-1185">Reference proteome</keyword>
<keyword evidence="2" id="KW-0067">ATP-binding</keyword>